<evidence type="ECO:0000313" key="5">
    <source>
        <dbReference type="Proteomes" id="UP000243975"/>
    </source>
</evidence>
<dbReference type="GO" id="GO:0009308">
    <property type="term" value="P:amine metabolic process"/>
    <property type="evidence" value="ECO:0007669"/>
    <property type="project" value="UniProtKB-UniRule"/>
</dbReference>
<dbReference type="STRING" id="59895.A0A103XBY1"/>
<feature type="domain" description="Copper amine oxidase catalytic" evidence="3">
    <location>
        <begin position="16"/>
        <end position="57"/>
    </location>
</feature>
<keyword evidence="1" id="KW-0801">TPQ</keyword>
<comment type="caution">
    <text evidence="4">The sequence shown here is derived from an EMBL/GenBank/DDBJ whole genome shotgun (WGS) entry which is preliminary data.</text>
</comment>
<dbReference type="PANTHER" id="PTHR10638:SF18">
    <property type="entry name" value="AMINE OXIDASE [COPPER-CONTAINING] ZETA, PEROXISOMAL"/>
    <property type="match status" value="1"/>
</dbReference>
<comment type="PTM">
    <text evidence="1">Topaquinone (TPQ) is generated by copper-dependent autoxidation of a specific tyrosyl residue.</text>
</comment>
<dbReference type="AlphaFoldDB" id="A0A103XBY1"/>
<keyword evidence="1" id="KW-0186">Copper</keyword>
<name>A0A103XBY1_CYNCS</name>
<dbReference type="Proteomes" id="UP000243975">
    <property type="component" value="Unassembled WGS sequence"/>
</dbReference>
<dbReference type="Gene3D" id="2.70.98.20">
    <property type="entry name" value="Copper amine oxidase, catalytic domain"/>
    <property type="match status" value="1"/>
</dbReference>
<organism evidence="4 5">
    <name type="scientific">Cynara cardunculus var. scolymus</name>
    <name type="common">Globe artichoke</name>
    <name type="synonym">Cynara scolymus</name>
    <dbReference type="NCBI Taxonomy" id="59895"/>
    <lineage>
        <taxon>Eukaryota</taxon>
        <taxon>Viridiplantae</taxon>
        <taxon>Streptophyta</taxon>
        <taxon>Embryophyta</taxon>
        <taxon>Tracheophyta</taxon>
        <taxon>Spermatophyta</taxon>
        <taxon>Magnoliopsida</taxon>
        <taxon>eudicotyledons</taxon>
        <taxon>Gunneridae</taxon>
        <taxon>Pentapetalae</taxon>
        <taxon>asterids</taxon>
        <taxon>campanulids</taxon>
        <taxon>Asterales</taxon>
        <taxon>Asteraceae</taxon>
        <taxon>Carduoideae</taxon>
        <taxon>Cardueae</taxon>
        <taxon>Carduinae</taxon>
        <taxon>Cynara</taxon>
    </lineage>
</organism>
<gene>
    <name evidence="4" type="ORF">Ccrd_024773</name>
</gene>
<reference evidence="4 5" key="1">
    <citation type="journal article" date="2016" name="Sci. Rep.">
        <title>The genome sequence of the outbreeding globe artichoke constructed de novo incorporating a phase-aware low-pass sequencing strategy of F1 progeny.</title>
        <authorList>
            <person name="Scaglione D."/>
            <person name="Reyes-Chin-Wo S."/>
            <person name="Acquadro A."/>
            <person name="Froenicke L."/>
            <person name="Portis E."/>
            <person name="Beitel C."/>
            <person name="Tirone M."/>
            <person name="Mauro R."/>
            <person name="Lo Monaco A."/>
            <person name="Mauromicale G."/>
            <person name="Faccioli P."/>
            <person name="Cattivelli L."/>
            <person name="Rieseberg L."/>
            <person name="Michelmore R."/>
            <person name="Lanteri S."/>
        </authorList>
    </citation>
    <scope>NUCLEOTIDE SEQUENCE [LARGE SCALE GENOMIC DNA]</scope>
    <source>
        <strain evidence="4">2C</strain>
    </source>
</reference>
<dbReference type="EC" id="1.4.3.-" evidence="1"/>
<dbReference type="SUPFAM" id="SSF49998">
    <property type="entry name" value="Amine oxidase catalytic domain"/>
    <property type="match status" value="1"/>
</dbReference>
<dbReference type="Pfam" id="PF01179">
    <property type="entry name" value="Cu_amine_oxid"/>
    <property type="match status" value="1"/>
</dbReference>
<evidence type="ECO:0000313" key="4">
    <source>
        <dbReference type="EMBL" id="KVH87913.1"/>
    </source>
</evidence>
<keyword evidence="1" id="KW-0560">Oxidoreductase</keyword>
<proteinExistence type="inferred from homology"/>
<dbReference type="EMBL" id="LEKV01005722">
    <property type="protein sequence ID" value="KVH87913.1"/>
    <property type="molecule type" value="Genomic_DNA"/>
</dbReference>
<dbReference type="GO" id="GO:0008131">
    <property type="term" value="F:primary methylamine oxidase activity"/>
    <property type="evidence" value="ECO:0007669"/>
    <property type="project" value="InterPro"/>
</dbReference>
<evidence type="ECO:0000256" key="2">
    <source>
        <dbReference type="SAM" id="MobiDB-lite"/>
    </source>
</evidence>
<dbReference type="GO" id="GO:0048038">
    <property type="term" value="F:quinone binding"/>
    <property type="evidence" value="ECO:0007669"/>
    <property type="project" value="InterPro"/>
</dbReference>
<accession>A0A103XBY1</accession>
<dbReference type="GO" id="GO:0005507">
    <property type="term" value="F:copper ion binding"/>
    <property type="evidence" value="ECO:0007669"/>
    <property type="project" value="InterPro"/>
</dbReference>
<dbReference type="InterPro" id="IPR036460">
    <property type="entry name" value="Cu_amine_oxidase_C_sf"/>
</dbReference>
<protein>
    <recommendedName>
        <fullName evidence="1">Amine oxidase</fullName>
        <ecNumber evidence="1">1.4.3.-</ecNumber>
    </recommendedName>
</protein>
<dbReference type="Gramene" id="KVH87913">
    <property type="protein sequence ID" value="KVH87913"/>
    <property type="gene ID" value="Ccrd_024773"/>
</dbReference>
<dbReference type="InterPro" id="IPR015798">
    <property type="entry name" value="Cu_amine_oxidase_C"/>
</dbReference>
<keyword evidence="1" id="KW-0479">Metal-binding</keyword>
<evidence type="ECO:0000259" key="3">
    <source>
        <dbReference type="Pfam" id="PF01179"/>
    </source>
</evidence>
<comment type="similarity">
    <text evidence="1">Belongs to the copper/topaquinone oxidase family.</text>
</comment>
<feature type="region of interest" description="Disordered" evidence="2">
    <location>
        <begin position="68"/>
        <end position="89"/>
    </location>
</feature>
<comment type="cofactor">
    <cofactor evidence="1">
        <name>Cu cation</name>
        <dbReference type="ChEBI" id="CHEBI:23378"/>
    </cofactor>
    <text evidence="1">Contains 1 topaquinone per subunit.</text>
</comment>
<dbReference type="PANTHER" id="PTHR10638">
    <property type="entry name" value="COPPER AMINE OXIDASE"/>
    <property type="match status" value="1"/>
</dbReference>
<evidence type="ECO:0000256" key="1">
    <source>
        <dbReference type="RuleBase" id="RU000672"/>
    </source>
</evidence>
<keyword evidence="5" id="KW-1185">Reference proteome</keyword>
<dbReference type="InterPro" id="IPR000269">
    <property type="entry name" value="Cu_amine_oxidase"/>
</dbReference>
<sequence>MVQDLLLFLHNLILPDNILWYVFGITHAPRLGDWPIMPVERIGFMLQPHGFFNCSPVIDVPSGACESNVKDSTSTAPKEVSNGLIATKR</sequence>